<evidence type="ECO:0000256" key="5">
    <source>
        <dbReference type="ARBA" id="ARBA00022692"/>
    </source>
</evidence>
<proteinExistence type="inferred from homology"/>
<dbReference type="AlphaFoldDB" id="A0A2A8CTB8"/>
<dbReference type="Proteomes" id="UP000220102">
    <property type="component" value="Unassembled WGS sequence"/>
</dbReference>
<dbReference type="PANTHER" id="PTHR30026">
    <property type="entry name" value="OUTER MEMBRANE PROTEIN TOLC"/>
    <property type="match status" value="1"/>
</dbReference>
<evidence type="ECO:0000256" key="2">
    <source>
        <dbReference type="ARBA" id="ARBA00007613"/>
    </source>
</evidence>
<organism evidence="9 10">
    <name type="scientific">Longibacter salinarum</name>
    <dbReference type="NCBI Taxonomy" id="1850348"/>
    <lineage>
        <taxon>Bacteria</taxon>
        <taxon>Pseudomonadati</taxon>
        <taxon>Rhodothermota</taxon>
        <taxon>Rhodothermia</taxon>
        <taxon>Rhodothermales</taxon>
        <taxon>Salisaetaceae</taxon>
        <taxon>Longibacter</taxon>
    </lineage>
</organism>
<dbReference type="GO" id="GO:1990281">
    <property type="term" value="C:efflux pump complex"/>
    <property type="evidence" value="ECO:0007669"/>
    <property type="project" value="TreeGrafter"/>
</dbReference>
<dbReference type="EMBL" id="PDEQ01000012">
    <property type="protein sequence ID" value="PEN11084.1"/>
    <property type="molecule type" value="Genomic_DNA"/>
</dbReference>
<evidence type="ECO:0000313" key="9">
    <source>
        <dbReference type="EMBL" id="PEN11084.1"/>
    </source>
</evidence>
<evidence type="ECO:0000256" key="8">
    <source>
        <dbReference type="SAM" id="Coils"/>
    </source>
</evidence>
<protein>
    <submittedName>
        <fullName evidence="9">Transporter</fullName>
    </submittedName>
</protein>
<dbReference type="InterPro" id="IPR003423">
    <property type="entry name" value="OMP_efflux"/>
</dbReference>
<keyword evidence="4" id="KW-1134">Transmembrane beta strand</keyword>
<dbReference type="GO" id="GO:0015288">
    <property type="term" value="F:porin activity"/>
    <property type="evidence" value="ECO:0007669"/>
    <property type="project" value="TreeGrafter"/>
</dbReference>
<dbReference type="GO" id="GO:0009279">
    <property type="term" value="C:cell outer membrane"/>
    <property type="evidence" value="ECO:0007669"/>
    <property type="project" value="UniProtKB-SubCell"/>
</dbReference>
<sequence length="527" mass="58704">MGGTLLSYAIATFLARCPGPARRLAPRSSFALILLIDDVRSSMMARLFPPASGNAARAVSPVRSLIAAVLVCILTAMVAPAGPAVAQTTGADSTVISFDQAVNIALDQNTNLKRASAEARRAETNMWAERLDWMPSADVTSRLSRNFGRSFSQEEGRIVNESTDFFSIDGNASLTFQGLGVQNWSSMRSAEYQSTSADLSLERSRQDVVFRVMNNYISLLEQREILVVQKEELEARRQQLRQIEEFVDAGSRPISALYEQQAAVAEAESAVLTAERDVQLAESRLIQVLRLDPMTAYDFQAPELEEDVEPETPYQLDALMQQAYNQRSDLRANAASVRAAEREVTSARSSYLPTVSLSAGYGSNWSSTATELVGPNGQVIETFSFFDILDRRRGGNVGISFRYNLFDGLRREQQVENAQVQKLNAQYDLEDTRLDIALEVREAYLNYQTAVKQLDVTEKQLRAARQAREAAQERYNLGAADIVELTNANRNFVQAASQRIRARYNYVFQKKLIAYYVGSLNPNESLF</sequence>
<dbReference type="SUPFAM" id="SSF56954">
    <property type="entry name" value="Outer membrane efflux proteins (OEP)"/>
    <property type="match status" value="1"/>
</dbReference>
<dbReference type="Pfam" id="PF02321">
    <property type="entry name" value="OEP"/>
    <property type="match status" value="2"/>
</dbReference>
<feature type="coiled-coil region" evidence="8">
    <location>
        <begin position="406"/>
        <end position="474"/>
    </location>
</feature>
<comment type="similarity">
    <text evidence="2">Belongs to the outer membrane factor (OMF) (TC 1.B.17) family.</text>
</comment>
<keyword evidence="6" id="KW-0472">Membrane</keyword>
<comment type="caution">
    <text evidence="9">The sequence shown here is derived from an EMBL/GenBank/DDBJ whole genome shotgun (WGS) entry which is preliminary data.</text>
</comment>
<feature type="coiled-coil region" evidence="8">
    <location>
        <begin position="216"/>
        <end position="284"/>
    </location>
</feature>
<dbReference type="PANTHER" id="PTHR30026:SF20">
    <property type="entry name" value="OUTER MEMBRANE PROTEIN TOLC"/>
    <property type="match status" value="1"/>
</dbReference>
<evidence type="ECO:0000256" key="1">
    <source>
        <dbReference type="ARBA" id="ARBA00004442"/>
    </source>
</evidence>
<comment type="subcellular location">
    <subcellularLocation>
        <location evidence="1">Cell outer membrane</location>
    </subcellularLocation>
</comment>
<dbReference type="InterPro" id="IPR051906">
    <property type="entry name" value="TolC-like"/>
</dbReference>
<evidence type="ECO:0000256" key="7">
    <source>
        <dbReference type="ARBA" id="ARBA00023237"/>
    </source>
</evidence>
<evidence type="ECO:0000256" key="4">
    <source>
        <dbReference type="ARBA" id="ARBA00022452"/>
    </source>
</evidence>
<evidence type="ECO:0000313" key="10">
    <source>
        <dbReference type="Proteomes" id="UP000220102"/>
    </source>
</evidence>
<dbReference type="Gene3D" id="1.20.1600.10">
    <property type="entry name" value="Outer membrane efflux proteins (OEP)"/>
    <property type="match status" value="1"/>
</dbReference>
<keyword evidence="7" id="KW-0998">Cell outer membrane</keyword>
<keyword evidence="3" id="KW-0813">Transport</keyword>
<keyword evidence="5" id="KW-0812">Transmembrane</keyword>
<evidence type="ECO:0000256" key="3">
    <source>
        <dbReference type="ARBA" id="ARBA00022448"/>
    </source>
</evidence>
<accession>A0A2A8CTB8</accession>
<dbReference type="GO" id="GO:0015562">
    <property type="term" value="F:efflux transmembrane transporter activity"/>
    <property type="evidence" value="ECO:0007669"/>
    <property type="project" value="InterPro"/>
</dbReference>
<keyword evidence="8" id="KW-0175">Coiled coil</keyword>
<gene>
    <name evidence="9" type="ORF">CRI94_16820</name>
</gene>
<name>A0A2A8CTB8_9BACT</name>
<keyword evidence="10" id="KW-1185">Reference proteome</keyword>
<reference evidence="9 10" key="1">
    <citation type="submission" date="2017-10" db="EMBL/GenBank/DDBJ databases">
        <title>Draft genome of Longibacter Salinarum.</title>
        <authorList>
            <person name="Goh K.M."/>
            <person name="Shamsir M.S."/>
            <person name="Lim S.W."/>
        </authorList>
    </citation>
    <scope>NUCLEOTIDE SEQUENCE [LARGE SCALE GENOMIC DNA]</scope>
    <source>
        <strain evidence="9 10">KCTC 52045</strain>
    </source>
</reference>
<evidence type="ECO:0000256" key="6">
    <source>
        <dbReference type="ARBA" id="ARBA00023136"/>
    </source>
</evidence>